<evidence type="ECO:0000313" key="2">
    <source>
        <dbReference type="Proteomes" id="UP000295361"/>
    </source>
</evidence>
<reference evidence="1 2" key="1">
    <citation type="submission" date="2019-03" db="EMBL/GenBank/DDBJ databases">
        <title>Genomic Encyclopedia of Type Strains, Phase IV (KMG-IV): sequencing the most valuable type-strain genomes for metagenomic binning, comparative biology and taxonomic classification.</title>
        <authorList>
            <person name="Goeker M."/>
        </authorList>
    </citation>
    <scope>NUCLEOTIDE SEQUENCE [LARGE SCALE GENOMIC DNA]</scope>
    <source>
        <strain evidence="1 2">DSM 16998</strain>
    </source>
</reference>
<dbReference type="InParanoid" id="A0A4V3CSN2"/>
<dbReference type="InterPro" id="IPR009959">
    <property type="entry name" value="Cyclase_SnoaL-like"/>
</dbReference>
<name>A0A4V3CSN2_9BURK</name>
<dbReference type="RefSeq" id="WP_133703795.1">
    <property type="nucleotide sequence ID" value="NZ_SNXS01000014.1"/>
</dbReference>
<keyword evidence="2" id="KW-1185">Reference proteome</keyword>
<dbReference type="EMBL" id="SNXS01000014">
    <property type="protein sequence ID" value="TDP61282.1"/>
    <property type="molecule type" value="Genomic_DNA"/>
</dbReference>
<evidence type="ECO:0000313" key="1">
    <source>
        <dbReference type="EMBL" id="TDP61282.1"/>
    </source>
</evidence>
<dbReference type="Gene3D" id="3.10.450.50">
    <property type="match status" value="2"/>
</dbReference>
<proteinExistence type="predicted"/>
<protein>
    <submittedName>
        <fullName evidence="1">SnoaL-like protein</fullName>
    </submittedName>
</protein>
<comment type="caution">
    <text evidence="1">The sequence shown here is derived from an EMBL/GenBank/DDBJ whole genome shotgun (WGS) entry which is preliminary data.</text>
</comment>
<dbReference type="OrthoDB" id="9182871at2"/>
<gene>
    <name evidence="1" type="ORF">DES47_11454</name>
</gene>
<dbReference type="Pfam" id="PF07366">
    <property type="entry name" value="SnoaL"/>
    <property type="match status" value="2"/>
</dbReference>
<sequence>MNQYTELEAAKRCVWDALQALAGPDAAAAAAQVLTPGSEWVVSHPVNALAGPGEVVAQFITPLHRALPDLEWRPDLFFAGHWDGRVDGGAGVWVTTTGHWLGTFTQPLWGIPASAEPAWLRYGGFFRVVDGRIAEGRLLLDLVDLARQAGCPVLPASTGQALLVPGPRTRDGVLLSLQDPDLSAASLALVEAMIGGLGRYDRNDLKSMGMGAFWRPDMMWYGPGGIGSSRGIGGFERHHQKPFLTAFPDRKGGNHRARFAEGHYVASTGWPSVRATHAGPYLGEPASGGPITMRVMDWWRAQDGLLAENWVLIDLPHLFLQFGVDLLARAADPSRAVKR</sequence>
<dbReference type="InterPro" id="IPR032710">
    <property type="entry name" value="NTF2-like_dom_sf"/>
</dbReference>
<dbReference type="GO" id="GO:0030638">
    <property type="term" value="P:polyketide metabolic process"/>
    <property type="evidence" value="ECO:0007669"/>
    <property type="project" value="InterPro"/>
</dbReference>
<accession>A0A4V3CSN2</accession>
<dbReference type="PANTHER" id="PTHR38436">
    <property type="entry name" value="POLYKETIDE CYCLASE SNOAL-LIKE DOMAIN"/>
    <property type="match status" value="1"/>
</dbReference>
<dbReference type="SUPFAM" id="SSF54427">
    <property type="entry name" value="NTF2-like"/>
    <property type="match status" value="2"/>
</dbReference>
<dbReference type="PANTHER" id="PTHR38436:SF1">
    <property type="entry name" value="ESTER CYCLASE"/>
    <property type="match status" value="1"/>
</dbReference>
<dbReference type="Proteomes" id="UP000295361">
    <property type="component" value="Unassembled WGS sequence"/>
</dbReference>
<organism evidence="1 2">
    <name type="scientific">Roseateles toxinivorans</name>
    <dbReference type="NCBI Taxonomy" id="270368"/>
    <lineage>
        <taxon>Bacteria</taxon>
        <taxon>Pseudomonadati</taxon>
        <taxon>Pseudomonadota</taxon>
        <taxon>Betaproteobacteria</taxon>
        <taxon>Burkholderiales</taxon>
        <taxon>Sphaerotilaceae</taxon>
        <taxon>Roseateles</taxon>
    </lineage>
</organism>
<dbReference type="AlphaFoldDB" id="A0A4V3CSN2"/>